<sequence>MHAASSGTNGASSSQAREAPAEPATTSASMQQGGALLATDSGLDLAFSSPAADPFSIAIVGDLHLEQKGMQNFHRARQQLKGVLEGKDSGEPRVVQLGDLGGYNEKPGSMYCFRVADAYLKGFSPIRSAVVTGNHDLEGEDFETDEANLAAWTKVFKQRHYWSMELGNVVCLGISTVRFRSNAFSAHEVYIDEEQMRWFKQALREAAGRPVIVFSHAPPQGCGLTVIPSVHVKNRCAFLNHSSNSGEFMQLVEEHPNVALWFSGHFHLSHNYMRSISVAGNCAFVQTGVIGDCNRDGFRHSRVLKGDHEGYRLYTMDHSTGSLRLDLEHKWQSSQPPQAVLPPPDQMCDDEDEEAWPLSSISENGPSTSGRSHTNGSGKDDEHFGFEQRPRHQQRWIPIGQQRILSIEEGMLVEYDVPSRAPIGAVFLSVGERDRVVLVDSSGAPITVSGPSDSAGAAAVAVERQDRHGKTQQRAERNAEGGFYQIFQQNKWRLRKQKEAAAAQRDKELSLF</sequence>
<organism evidence="3 4">
    <name type="scientific">Coccomyxa viridis</name>
    <dbReference type="NCBI Taxonomy" id="1274662"/>
    <lineage>
        <taxon>Eukaryota</taxon>
        <taxon>Viridiplantae</taxon>
        <taxon>Chlorophyta</taxon>
        <taxon>core chlorophytes</taxon>
        <taxon>Trebouxiophyceae</taxon>
        <taxon>Trebouxiophyceae incertae sedis</taxon>
        <taxon>Coccomyxaceae</taxon>
        <taxon>Coccomyxa</taxon>
    </lineage>
</organism>
<feature type="compositionally biased region" description="Polar residues" evidence="1">
    <location>
        <begin position="359"/>
        <end position="377"/>
    </location>
</feature>
<protein>
    <submittedName>
        <fullName evidence="3">G11396 protein</fullName>
    </submittedName>
</protein>
<dbReference type="Proteomes" id="UP001497392">
    <property type="component" value="Unassembled WGS sequence"/>
</dbReference>
<dbReference type="SUPFAM" id="SSF56300">
    <property type="entry name" value="Metallo-dependent phosphatases"/>
    <property type="match status" value="1"/>
</dbReference>
<comment type="caution">
    <text evidence="3">The sequence shown here is derived from an EMBL/GenBank/DDBJ whole genome shotgun (WGS) entry which is preliminary data.</text>
</comment>
<feature type="compositionally biased region" description="Basic and acidic residues" evidence="1">
    <location>
        <begin position="378"/>
        <end position="390"/>
    </location>
</feature>
<reference evidence="3 4" key="1">
    <citation type="submission" date="2024-06" db="EMBL/GenBank/DDBJ databases">
        <authorList>
            <person name="Kraege A."/>
            <person name="Thomma B."/>
        </authorList>
    </citation>
    <scope>NUCLEOTIDE SEQUENCE [LARGE SCALE GENOMIC DNA]</scope>
</reference>
<gene>
    <name evidence="3" type="primary">g11396</name>
    <name evidence="3" type="ORF">VP750_LOCUS10197</name>
</gene>
<dbReference type="Pfam" id="PF00149">
    <property type="entry name" value="Metallophos"/>
    <property type="match status" value="1"/>
</dbReference>
<dbReference type="PANTHER" id="PTHR43143">
    <property type="entry name" value="METALLOPHOSPHOESTERASE, CALCINEURIN SUPERFAMILY"/>
    <property type="match status" value="1"/>
</dbReference>
<feature type="region of interest" description="Disordered" evidence="1">
    <location>
        <begin position="331"/>
        <end position="395"/>
    </location>
</feature>
<evidence type="ECO:0000256" key="1">
    <source>
        <dbReference type="SAM" id="MobiDB-lite"/>
    </source>
</evidence>
<proteinExistence type="predicted"/>
<name>A0ABP1G7T3_9CHLO</name>
<evidence type="ECO:0000313" key="3">
    <source>
        <dbReference type="EMBL" id="CAL5228291.1"/>
    </source>
</evidence>
<evidence type="ECO:0000313" key="4">
    <source>
        <dbReference type="Proteomes" id="UP001497392"/>
    </source>
</evidence>
<dbReference type="Gene3D" id="3.60.21.10">
    <property type="match status" value="1"/>
</dbReference>
<dbReference type="InterPro" id="IPR051918">
    <property type="entry name" value="STPP_CPPED1"/>
</dbReference>
<evidence type="ECO:0000259" key="2">
    <source>
        <dbReference type="Pfam" id="PF00149"/>
    </source>
</evidence>
<feature type="region of interest" description="Disordered" evidence="1">
    <location>
        <begin position="1"/>
        <end position="30"/>
    </location>
</feature>
<dbReference type="EMBL" id="CAXHTA020000018">
    <property type="protein sequence ID" value="CAL5228291.1"/>
    <property type="molecule type" value="Genomic_DNA"/>
</dbReference>
<dbReference type="InterPro" id="IPR004843">
    <property type="entry name" value="Calcineurin-like_PHP"/>
</dbReference>
<keyword evidence="4" id="KW-1185">Reference proteome</keyword>
<dbReference type="PANTHER" id="PTHR43143:SF4">
    <property type="entry name" value="CALCINEURIN-LIKE PHOSPHOESTERASE DOMAIN-CONTAINING PROTEIN"/>
    <property type="match status" value="1"/>
</dbReference>
<dbReference type="InterPro" id="IPR029052">
    <property type="entry name" value="Metallo-depent_PP-like"/>
</dbReference>
<feature type="compositionally biased region" description="Low complexity" evidence="1">
    <location>
        <begin position="1"/>
        <end position="16"/>
    </location>
</feature>
<accession>A0ABP1G7T3</accession>
<feature type="domain" description="Calcineurin-like phosphoesterase" evidence="2">
    <location>
        <begin position="56"/>
        <end position="267"/>
    </location>
</feature>